<dbReference type="GO" id="GO:0016787">
    <property type="term" value="F:hydrolase activity"/>
    <property type="evidence" value="ECO:0007669"/>
    <property type="project" value="UniProtKB-KW"/>
</dbReference>
<dbReference type="InterPro" id="IPR050228">
    <property type="entry name" value="Carboxylesterase_BioH"/>
</dbReference>
<dbReference type="Proteomes" id="UP000277580">
    <property type="component" value="Unassembled WGS sequence"/>
</dbReference>
<dbReference type="InterPro" id="IPR000073">
    <property type="entry name" value="AB_hydrolase_1"/>
</dbReference>
<protein>
    <submittedName>
        <fullName evidence="2">Alpha/beta-hydrolase</fullName>
    </submittedName>
</protein>
<feature type="domain" description="AB hydrolase-1" evidence="1">
    <location>
        <begin position="46"/>
        <end position="310"/>
    </location>
</feature>
<dbReference type="Pfam" id="PF12697">
    <property type="entry name" value="Abhydrolase_6"/>
    <property type="match status" value="1"/>
</dbReference>
<dbReference type="PANTHER" id="PTHR43194:SF2">
    <property type="entry name" value="PEROXISOMAL MEMBRANE PROTEIN LPX1"/>
    <property type="match status" value="1"/>
</dbReference>
<dbReference type="AlphaFoldDB" id="A0A3N4KWH1"/>
<keyword evidence="2" id="KW-0378">Hydrolase</keyword>
<name>A0A3N4KWH1_9PEZI</name>
<accession>A0A3N4KWH1</accession>
<keyword evidence="3" id="KW-1185">Reference proteome</keyword>
<sequence length="350" mass="38334">MSPRPITIKIDATLHALNVKVCISTTWWGLDASDILGKHIYCDLTLLFCHANGFPKELYEPFFTDLHSAYSASGQRIRSIWALDAAHQGASGILNERHLGDEPSWNDLPRDVLHAVNTFAAQMPAPLVGVGHSFGGHAVVRAALMHPGLFEALVLLDPVVEENERFPHVASHPAAATARRRDICVWRSSGLGLDGWLTAGDGQKHGFRALPTAIYPDATGVTLATTKHQEVYTFLRRMPDGTLGRPEPGVTFRALKQLVPPVLYIVGSESTVCIPEVNQRKMENTPKAEMEMVEGAGHLVPMEAPGETAALAARYLVRLVKRWGKGVEKDEGVVRERVLGEEWLGLLAKL</sequence>
<evidence type="ECO:0000313" key="3">
    <source>
        <dbReference type="Proteomes" id="UP000277580"/>
    </source>
</evidence>
<evidence type="ECO:0000313" key="2">
    <source>
        <dbReference type="EMBL" id="RPB14877.1"/>
    </source>
</evidence>
<dbReference type="SUPFAM" id="SSF53474">
    <property type="entry name" value="alpha/beta-Hydrolases"/>
    <property type="match status" value="1"/>
</dbReference>
<dbReference type="EMBL" id="ML119116">
    <property type="protein sequence ID" value="RPB14877.1"/>
    <property type="molecule type" value="Genomic_DNA"/>
</dbReference>
<dbReference type="Gene3D" id="3.40.50.1820">
    <property type="entry name" value="alpha/beta hydrolase"/>
    <property type="match status" value="1"/>
</dbReference>
<organism evidence="2 3">
    <name type="scientific">Morchella conica CCBAS932</name>
    <dbReference type="NCBI Taxonomy" id="1392247"/>
    <lineage>
        <taxon>Eukaryota</taxon>
        <taxon>Fungi</taxon>
        <taxon>Dikarya</taxon>
        <taxon>Ascomycota</taxon>
        <taxon>Pezizomycotina</taxon>
        <taxon>Pezizomycetes</taxon>
        <taxon>Pezizales</taxon>
        <taxon>Morchellaceae</taxon>
        <taxon>Morchella</taxon>
    </lineage>
</organism>
<dbReference type="InParanoid" id="A0A3N4KWH1"/>
<evidence type="ECO:0000259" key="1">
    <source>
        <dbReference type="Pfam" id="PF12697"/>
    </source>
</evidence>
<dbReference type="FunCoup" id="A0A3N4KWH1">
    <property type="interactions" value="25"/>
</dbReference>
<reference evidence="2 3" key="1">
    <citation type="journal article" date="2018" name="Nat. Ecol. Evol.">
        <title>Pezizomycetes genomes reveal the molecular basis of ectomycorrhizal truffle lifestyle.</title>
        <authorList>
            <person name="Murat C."/>
            <person name="Payen T."/>
            <person name="Noel B."/>
            <person name="Kuo A."/>
            <person name="Morin E."/>
            <person name="Chen J."/>
            <person name="Kohler A."/>
            <person name="Krizsan K."/>
            <person name="Balestrini R."/>
            <person name="Da Silva C."/>
            <person name="Montanini B."/>
            <person name="Hainaut M."/>
            <person name="Levati E."/>
            <person name="Barry K.W."/>
            <person name="Belfiori B."/>
            <person name="Cichocki N."/>
            <person name="Clum A."/>
            <person name="Dockter R.B."/>
            <person name="Fauchery L."/>
            <person name="Guy J."/>
            <person name="Iotti M."/>
            <person name="Le Tacon F."/>
            <person name="Lindquist E.A."/>
            <person name="Lipzen A."/>
            <person name="Malagnac F."/>
            <person name="Mello A."/>
            <person name="Molinier V."/>
            <person name="Miyauchi S."/>
            <person name="Poulain J."/>
            <person name="Riccioni C."/>
            <person name="Rubini A."/>
            <person name="Sitrit Y."/>
            <person name="Splivallo R."/>
            <person name="Traeger S."/>
            <person name="Wang M."/>
            <person name="Zifcakova L."/>
            <person name="Wipf D."/>
            <person name="Zambonelli A."/>
            <person name="Paolocci F."/>
            <person name="Nowrousian M."/>
            <person name="Ottonello S."/>
            <person name="Baldrian P."/>
            <person name="Spatafora J.W."/>
            <person name="Henrissat B."/>
            <person name="Nagy L.G."/>
            <person name="Aury J.M."/>
            <person name="Wincker P."/>
            <person name="Grigoriev I.V."/>
            <person name="Bonfante P."/>
            <person name="Martin F.M."/>
        </authorList>
    </citation>
    <scope>NUCLEOTIDE SEQUENCE [LARGE SCALE GENOMIC DNA]</scope>
    <source>
        <strain evidence="2 3">CCBAS932</strain>
    </source>
</reference>
<dbReference type="OrthoDB" id="94039at2759"/>
<dbReference type="PANTHER" id="PTHR43194">
    <property type="entry name" value="HYDROLASE ALPHA/BETA FOLD FAMILY"/>
    <property type="match status" value="1"/>
</dbReference>
<gene>
    <name evidence="2" type="ORF">P167DRAFT_563573</name>
</gene>
<dbReference type="InterPro" id="IPR029058">
    <property type="entry name" value="AB_hydrolase_fold"/>
</dbReference>
<proteinExistence type="predicted"/>
<dbReference type="STRING" id="1392247.A0A3N4KWH1"/>